<dbReference type="Proteomes" id="UP000509626">
    <property type="component" value="Chromosome"/>
</dbReference>
<accession>A0A7D5LAR2</accession>
<dbReference type="AlphaFoldDB" id="A0A7D5LAR2"/>
<feature type="compositionally biased region" description="Acidic residues" evidence="1">
    <location>
        <begin position="66"/>
        <end position="76"/>
    </location>
</feature>
<proteinExistence type="predicted"/>
<keyword evidence="3" id="KW-1185">Reference proteome</keyword>
<dbReference type="OrthoDB" id="350938at2157"/>
<evidence type="ECO:0000313" key="3">
    <source>
        <dbReference type="Proteomes" id="UP000509626"/>
    </source>
</evidence>
<dbReference type="GeneID" id="56037784"/>
<protein>
    <submittedName>
        <fullName evidence="2">Uncharacterized protein</fullName>
    </submittedName>
</protein>
<evidence type="ECO:0000313" key="2">
    <source>
        <dbReference type="EMBL" id="QLG62030.1"/>
    </source>
</evidence>
<dbReference type="RefSeq" id="WP_179268615.1">
    <property type="nucleotide sequence ID" value="NZ_CP058579.1"/>
</dbReference>
<dbReference type="KEGG" id="halu:HUG12_09955"/>
<dbReference type="EMBL" id="CP058579">
    <property type="protein sequence ID" value="QLG62030.1"/>
    <property type="molecule type" value="Genomic_DNA"/>
</dbReference>
<organism evidence="2 3">
    <name type="scientific">Halorarum salinum</name>
    <dbReference type="NCBI Taxonomy" id="2743089"/>
    <lineage>
        <taxon>Archaea</taxon>
        <taxon>Methanobacteriati</taxon>
        <taxon>Methanobacteriota</taxon>
        <taxon>Stenosarchaea group</taxon>
        <taxon>Halobacteria</taxon>
        <taxon>Halobacteriales</taxon>
        <taxon>Haloferacaceae</taxon>
        <taxon>Halorarum</taxon>
    </lineage>
</organism>
<sequence length="181" mass="19869">MTVTVTISGEGIEFEREITENTAVQLMQLTINNGAAGNGTSEEALTDTAATEPTDADDEHTAPTDASDDTDADQQEPEALPSNFFRRLSTKQEAMIKVLLDADGQLTSSELRQQMEEDHGVETGGGRALAGIIAGLTRKYGNDFELIDVQWGDDQGLYQLNPDYPQYIEEIEDYFGEQQED</sequence>
<evidence type="ECO:0000256" key="1">
    <source>
        <dbReference type="SAM" id="MobiDB-lite"/>
    </source>
</evidence>
<reference evidence="2 3" key="1">
    <citation type="submission" date="2020-06" db="EMBL/GenBank/DDBJ databases">
        <title>NJ-3-1, isolated from saline soil.</title>
        <authorList>
            <person name="Cui H.L."/>
            <person name="Shi X."/>
        </authorList>
    </citation>
    <scope>NUCLEOTIDE SEQUENCE [LARGE SCALE GENOMIC DNA]</scope>
    <source>
        <strain evidence="2 3">NJ-3-1</strain>
    </source>
</reference>
<feature type="compositionally biased region" description="Low complexity" evidence="1">
    <location>
        <begin position="42"/>
        <end position="53"/>
    </location>
</feature>
<gene>
    <name evidence="2" type="ORF">HUG12_09955</name>
</gene>
<name>A0A7D5LAR2_9EURY</name>
<feature type="region of interest" description="Disordered" evidence="1">
    <location>
        <begin position="34"/>
        <end position="84"/>
    </location>
</feature>